<feature type="region of interest" description="Disordered" evidence="11">
    <location>
        <begin position="1"/>
        <end position="43"/>
    </location>
</feature>
<name>A0A1I8HYG9_9PLAT</name>
<evidence type="ECO:0000256" key="8">
    <source>
        <dbReference type="ARBA" id="ARBA00023170"/>
    </source>
</evidence>
<keyword evidence="5 10" id="KW-0805">Transcription regulation</keyword>
<dbReference type="GO" id="GO:0008270">
    <property type="term" value="F:zinc ion binding"/>
    <property type="evidence" value="ECO:0007669"/>
    <property type="project" value="UniProtKB-KW"/>
</dbReference>
<dbReference type="GO" id="GO:0032502">
    <property type="term" value="P:developmental process"/>
    <property type="evidence" value="ECO:0007669"/>
    <property type="project" value="UniProtKB-ARBA"/>
</dbReference>
<evidence type="ECO:0000256" key="1">
    <source>
        <dbReference type="ARBA" id="ARBA00004123"/>
    </source>
</evidence>
<dbReference type="SMART" id="SM00430">
    <property type="entry name" value="HOLI"/>
    <property type="match status" value="1"/>
</dbReference>
<dbReference type="PROSITE" id="PS00031">
    <property type="entry name" value="NUCLEAR_REC_DBD_1"/>
    <property type="match status" value="1"/>
</dbReference>
<dbReference type="GO" id="GO:0003700">
    <property type="term" value="F:DNA-binding transcription factor activity"/>
    <property type="evidence" value="ECO:0007669"/>
    <property type="project" value="InterPro"/>
</dbReference>
<dbReference type="Gene3D" id="3.30.50.10">
    <property type="entry name" value="Erythroid Transcription Factor GATA-1, subunit A"/>
    <property type="match status" value="1"/>
</dbReference>
<evidence type="ECO:0000259" key="12">
    <source>
        <dbReference type="PROSITE" id="PS51030"/>
    </source>
</evidence>
<dbReference type="InterPro" id="IPR035500">
    <property type="entry name" value="NHR-like_dom_sf"/>
</dbReference>
<comment type="similarity">
    <text evidence="10">Belongs to the nuclear hormone receptor family.</text>
</comment>
<dbReference type="SUPFAM" id="SSF48508">
    <property type="entry name" value="Nuclear receptor ligand-binding domain"/>
    <property type="match status" value="1"/>
</dbReference>
<feature type="compositionally biased region" description="Polar residues" evidence="11">
    <location>
        <begin position="1"/>
        <end position="16"/>
    </location>
</feature>
<dbReference type="InterPro" id="IPR013088">
    <property type="entry name" value="Znf_NHR/GATA"/>
</dbReference>
<feature type="domain" description="Nuclear receptor" evidence="12">
    <location>
        <begin position="49"/>
        <end position="126"/>
    </location>
</feature>
<dbReference type="Proteomes" id="UP000095280">
    <property type="component" value="Unplaced"/>
</dbReference>
<sequence length="317" mass="35478">MTSISSLTPTNSTPTGKVSGEAHQHHLHHQQQRHSSPTSVTPSSRILMDVPCRVCRDHSSGKHYGIYACDGCAGFFKRSIRRNRQYVCKSRGQGECVIDKTHRNQCRACRLKKCVEAGMNKDAVQHERGPRNATLRRQADQLALLRSNWRDLFLLSAVQLQLPVSAEALLRAVGAADEDNEERQQSTLADEARALEGLLDKFRALELDATEFACLKGVALFRPPSCKRRRQPEPQLQEAGQVSQLHEQAQLALSQHIEAAYPDRVFRFGKLLLCLMPALRAVSPDTIQTLFFKASVGSMPIDRLVIDMFQSAELLNL</sequence>
<keyword evidence="8 10" id="KW-0675">Receptor</keyword>
<dbReference type="PRINTS" id="PR00398">
    <property type="entry name" value="STRDHORMONER"/>
</dbReference>
<evidence type="ECO:0000259" key="13">
    <source>
        <dbReference type="PROSITE" id="PS51843"/>
    </source>
</evidence>
<keyword evidence="14" id="KW-1185">Reference proteome</keyword>
<evidence type="ECO:0000313" key="15">
    <source>
        <dbReference type="WBParaSite" id="maker-uti_cns_0008676-snap-gene-0.3-mRNA-1"/>
    </source>
</evidence>
<dbReference type="FunFam" id="3.30.50.10:FF:000019">
    <property type="entry name" value="Nuclear receptor subfamily 2 group E member"/>
    <property type="match status" value="1"/>
</dbReference>
<comment type="subcellular location">
    <subcellularLocation>
        <location evidence="1 10">Nucleus</location>
    </subcellularLocation>
</comment>
<dbReference type="PROSITE" id="PS51030">
    <property type="entry name" value="NUCLEAR_REC_DBD_2"/>
    <property type="match status" value="1"/>
</dbReference>
<evidence type="ECO:0000256" key="2">
    <source>
        <dbReference type="ARBA" id="ARBA00022723"/>
    </source>
</evidence>
<evidence type="ECO:0000256" key="4">
    <source>
        <dbReference type="ARBA" id="ARBA00022833"/>
    </source>
</evidence>
<dbReference type="GO" id="GO:0043565">
    <property type="term" value="F:sequence-specific DNA binding"/>
    <property type="evidence" value="ECO:0007669"/>
    <property type="project" value="InterPro"/>
</dbReference>
<dbReference type="PROSITE" id="PS51843">
    <property type="entry name" value="NR_LBD"/>
    <property type="match status" value="1"/>
</dbReference>
<evidence type="ECO:0000256" key="10">
    <source>
        <dbReference type="RuleBase" id="RU004334"/>
    </source>
</evidence>
<dbReference type="GO" id="GO:0006357">
    <property type="term" value="P:regulation of transcription by RNA polymerase II"/>
    <property type="evidence" value="ECO:0007669"/>
    <property type="project" value="UniProtKB-ARBA"/>
</dbReference>
<evidence type="ECO:0000256" key="11">
    <source>
        <dbReference type="SAM" id="MobiDB-lite"/>
    </source>
</evidence>
<evidence type="ECO:0000256" key="9">
    <source>
        <dbReference type="ARBA" id="ARBA00023242"/>
    </source>
</evidence>
<keyword evidence="7 10" id="KW-0804">Transcription</keyword>
<dbReference type="PRINTS" id="PR00047">
    <property type="entry name" value="STROIDFINGER"/>
</dbReference>
<dbReference type="SMART" id="SM00399">
    <property type="entry name" value="ZnF_C4"/>
    <property type="match status" value="1"/>
</dbReference>
<evidence type="ECO:0000256" key="5">
    <source>
        <dbReference type="ARBA" id="ARBA00023015"/>
    </source>
</evidence>
<keyword evidence="3 10" id="KW-0863">Zinc-finger</keyword>
<evidence type="ECO:0000256" key="6">
    <source>
        <dbReference type="ARBA" id="ARBA00023125"/>
    </source>
</evidence>
<evidence type="ECO:0000313" key="14">
    <source>
        <dbReference type="Proteomes" id="UP000095280"/>
    </source>
</evidence>
<dbReference type="SUPFAM" id="SSF57716">
    <property type="entry name" value="Glucocorticoid receptor-like (DNA-binding domain)"/>
    <property type="match status" value="1"/>
</dbReference>
<evidence type="ECO:0000256" key="7">
    <source>
        <dbReference type="ARBA" id="ARBA00023163"/>
    </source>
</evidence>
<protein>
    <submittedName>
        <fullName evidence="15">Nuclear receptor domain-containing protein</fullName>
    </submittedName>
</protein>
<dbReference type="WBParaSite" id="maker-uti_cns_0008676-snap-gene-0.3-mRNA-1">
    <property type="protein sequence ID" value="maker-uti_cns_0008676-snap-gene-0.3-mRNA-1"/>
    <property type="gene ID" value="maker-uti_cns_0008676-snap-gene-0.3"/>
</dbReference>
<dbReference type="Pfam" id="PF00104">
    <property type="entry name" value="Hormone_recep"/>
    <property type="match status" value="1"/>
</dbReference>
<dbReference type="Gene3D" id="1.10.565.10">
    <property type="entry name" value="Retinoid X Receptor"/>
    <property type="match status" value="1"/>
</dbReference>
<reference evidence="15" key="1">
    <citation type="submission" date="2016-11" db="UniProtKB">
        <authorList>
            <consortium name="WormBaseParasite"/>
        </authorList>
    </citation>
    <scope>IDENTIFICATION</scope>
</reference>
<dbReference type="AlphaFoldDB" id="A0A1I8HYG9"/>
<proteinExistence type="inferred from homology"/>
<dbReference type="InterPro" id="IPR001723">
    <property type="entry name" value="Nuclear_hrmn_rcpt"/>
</dbReference>
<organism evidence="14 15">
    <name type="scientific">Macrostomum lignano</name>
    <dbReference type="NCBI Taxonomy" id="282301"/>
    <lineage>
        <taxon>Eukaryota</taxon>
        <taxon>Metazoa</taxon>
        <taxon>Spiralia</taxon>
        <taxon>Lophotrochozoa</taxon>
        <taxon>Platyhelminthes</taxon>
        <taxon>Rhabditophora</taxon>
        <taxon>Macrostomorpha</taxon>
        <taxon>Macrostomida</taxon>
        <taxon>Macrostomidae</taxon>
        <taxon>Macrostomum</taxon>
    </lineage>
</organism>
<keyword evidence="6 10" id="KW-0238">DNA-binding</keyword>
<evidence type="ECO:0000256" key="3">
    <source>
        <dbReference type="ARBA" id="ARBA00022771"/>
    </source>
</evidence>
<dbReference type="InterPro" id="IPR000536">
    <property type="entry name" value="Nucl_hrmn_rcpt_lig-bd"/>
</dbReference>
<keyword evidence="4 10" id="KW-0862">Zinc</keyword>
<keyword evidence="2 10" id="KW-0479">Metal-binding</keyword>
<dbReference type="Pfam" id="PF00105">
    <property type="entry name" value="zf-C4"/>
    <property type="match status" value="1"/>
</dbReference>
<dbReference type="GO" id="GO:0005634">
    <property type="term" value="C:nucleus"/>
    <property type="evidence" value="ECO:0007669"/>
    <property type="project" value="UniProtKB-SubCell"/>
</dbReference>
<feature type="domain" description="NR LBD" evidence="13">
    <location>
        <begin position="83"/>
        <end position="312"/>
    </location>
</feature>
<dbReference type="PANTHER" id="PTHR24083">
    <property type="entry name" value="NUCLEAR HORMONE RECEPTOR"/>
    <property type="match status" value="1"/>
</dbReference>
<accession>A0A1I8HYG9</accession>
<dbReference type="InterPro" id="IPR001628">
    <property type="entry name" value="Znf_hrmn_rcpt"/>
</dbReference>
<dbReference type="InterPro" id="IPR050274">
    <property type="entry name" value="Nuclear_hormone_rcpt_NR2"/>
</dbReference>
<keyword evidence="9 10" id="KW-0539">Nucleus</keyword>